<evidence type="ECO:0000259" key="1">
    <source>
        <dbReference type="Pfam" id="PF00089"/>
    </source>
</evidence>
<dbReference type="SUPFAM" id="SSF50494">
    <property type="entry name" value="Trypsin-like serine proteases"/>
    <property type="match status" value="1"/>
</dbReference>
<reference evidence="2" key="1">
    <citation type="submission" date="2021-04" db="EMBL/GenBank/DDBJ databases">
        <authorList>
            <consortium name="Molecular Ecology Group"/>
        </authorList>
    </citation>
    <scope>NUCLEOTIDE SEQUENCE</scope>
</reference>
<comment type="caution">
    <text evidence="2">The sequence shown here is derived from an EMBL/GenBank/DDBJ whole genome shotgun (WGS) entry which is preliminary data.</text>
</comment>
<name>A0A8S3ZUA4_9EUPU</name>
<dbReference type="Proteomes" id="UP000678393">
    <property type="component" value="Unassembled WGS sequence"/>
</dbReference>
<gene>
    <name evidence="2" type="ORF">CUNI_LOCUS16653</name>
</gene>
<dbReference type="GO" id="GO:0006508">
    <property type="term" value="P:proteolysis"/>
    <property type="evidence" value="ECO:0007669"/>
    <property type="project" value="InterPro"/>
</dbReference>
<organism evidence="2 3">
    <name type="scientific">Candidula unifasciata</name>
    <dbReference type="NCBI Taxonomy" id="100452"/>
    <lineage>
        <taxon>Eukaryota</taxon>
        <taxon>Metazoa</taxon>
        <taxon>Spiralia</taxon>
        <taxon>Lophotrochozoa</taxon>
        <taxon>Mollusca</taxon>
        <taxon>Gastropoda</taxon>
        <taxon>Heterobranchia</taxon>
        <taxon>Euthyneura</taxon>
        <taxon>Panpulmonata</taxon>
        <taxon>Eupulmonata</taxon>
        <taxon>Stylommatophora</taxon>
        <taxon>Helicina</taxon>
        <taxon>Helicoidea</taxon>
        <taxon>Geomitridae</taxon>
        <taxon>Candidula</taxon>
    </lineage>
</organism>
<evidence type="ECO:0000313" key="2">
    <source>
        <dbReference type="EMBL" id="CAG5131095.1"/>
    </source>
</evidence>
<sequence length="86" mass="10237">IPFCGLRPAYFIPRKRAVSQLPQEDLKENDSLDDQEMDKIMGGAWTWYYELPWYAHIIFENRTHEYTLCGGAIVNDYWIVTTRQCF</sequence>
<feature type="non-terminal residue" evidence="2">
    <location>
        <position position="86"/>
    </location>
</feature>
<feature type="non-terminal residue" evidence="2">
    <location>
        <position position="1"/>
    </location>
</feature>
<proteinExistence type="predicted"/>
<dbReference type="EMBL" id="CAJHNH020004458">
    <property type="protein sequence ID" value="CAG5131095.1"/>
    <property type="molecule type" value="Genomic_DNA"/>
</dbReference>
<evidence type="ECO:0000313" key="3">
    <source>
        <dbReference type="Proteomes" id="UP000678393"/>
    </source>
</evidence>
<protein>
    <recommendedName>
        <fullName evidence="1">Peptidase S1 domain-containing protein</fullName>
    </recommendedName>
</protein>
<accession>A0A8S3ZUA4</accession>
<dbReference type="InterPro" id="IPR001254">
    <property type="entry name" value="Trypsin_dom"/>
</dbReference>
<dbReference type="InterPro" id="IPR043504">
    <property type="entry name" value="Peptidase_S1_PA_chymotrypsin"/>
</dbReference>
<dbReference type="InterPro" id="IPR009003">
    <property type="entry name" value="Peptidase_S1_PA"/>
</dbReference>
<feature type="domain" description="Peptidase S1" evidence="1">
    <location>
        <begin position="41"/>
        <end position="86"/>
    </location>
</feature>
<dbReference type="OrthoDB" id="5565075at2759"/>
<dbReference type="Pfam" id="PF00089">
    <property type="entry name" value="Trypsin"/>
    <property type="match status" value="1"/>
</dbReference>
<dbReference type="AlphaFoldDB" id="A0A8S3ZUA4"/>
<dbReference type="Gene3D" id="2.40.10.10">
    <property type="entry name" value="Trypsin-like serine proteases"/>
    <property type="match status" value="1"/>
</dbReference>
<keyword evidence="3" id="KW-1185">Reference proteome</keyword>
<dbReference type="GO" id="GO:0004252">
    <property type="term" value="F:serine-type endopeptidase activity"/>
    <property type="evidence" value="ECO:0007669"/>
    <property type="project" value="InterPro"/>
</dbReference>